<dbReference type="AlphaFoldDB" id="A0A5C2S4D2"/>
<evidence type="ECO:0000313" key="3">
    <source>
        <dbReference type="Proteomes" id="UP000313359"/>
    </source>
</evidence>
<keyword evidence="3" id="KW-1185">Reference proteome</keyword>
<dbReference type="Gene3D" id="2.60.120.260">
    <property type="entry name" value="Galactose-binding domain-like"/>
    <property type="match status" value="1"/>
</dbReference>
<sequence length="299" mass="33413">MLPLDVLSLAFLTISAVADFTRVSAALVNVTIDDTFGDPTTGNQIVYDPPGVWKVGQNCSDCTAQPDRSQLVNGTWHDGTFSAIDENGNVSNQLLTAAVTFQGVAVYVYCVVTHSFRSPVGNSDMSFFIDGILVGNFVQPPTGDTTYQYNVPVYVNESLPFGSHTIAIVNGHPSGNQSLTLLDRIVYTYVFPALSPVFVPTDPASVQTRYYFLRELNFISHALPYCPRRQHYLLSSQCHGRDYIHFFSHAHHRHCYSCLYWRSPLPGRCDCPHNLLRQTTAAHLPVTQRWSHCTRRCAY</sequence>
<dbReference type="Proteomes" id="UP000313359">
    <property type="component" value="Unassembled WGS sequence"/>
</dbReference>
<accession>A0A5C2S4D2</accession>
<protein>
    <submittedName>
        <fullName evidence="2">Uncharacterized protein</fullName>
    </submittedName>
</protein>
<keyword evidence="1" id="KW-0732">Signal</keyword>
<feature type="chain" id="PRO_5023065752" evidence="1">
    <location>
        <begin position="19"/>
        <end position="299"/>
    </location>
</feature>
<evidence type="ECO:0000313" key="2">
    <source>
        <dbReference type="EMBL" id="RPD58421.1"/>
    </source>
</evidence>
<organism evidence="2 3">
    <name type="scientific">Lentinus tigrinus ALCF2SS1-6</name>
    <dbReference type="NCBI Taxonomy" id="1328759"/>
    <lineage>
        <taxon>Eukaryota</taxon>
        <taxon>Fungi</taxon>
        <taxon>Dikarya</taxon>
        <taxon>Basidiomycota</taxon>
        <taxon>Agaricomycotina</taxon>
        <taxon>Agaricomycetes</taxon>
        <taxon>Polyporales</taxon>
        <taxon>Polyporaceae</taxon>
        <taxon>Lentinus</taxon>
    </lineage>
</organism>
<evidence type="ECO:0000256" key="1">
    <source>
        <dbReference type="SAM" id="SignalP"/>
    </source>
</evidence>
<dbReference type="OrthoDB" id="3245657at2759"/>
<proteinExistence type="predicted"/>
<feature type="signal peptide" evidence="1">
    <location>
        <begin position="1"/>
        <end position="18"/>
    </location>
</feature>
<name>A0A5C2S4D2_9APHY</name>
<gene>
    <name evidence="2" type="ORF">L227DRAFT_505389</name>
</gene>
<reference evidence="2" key="1">
    <citation type="journal article" date="2018" name="Genome Biol. Evol.">
        <title>Genomics and development of Lentinus tigrinus, a white-rot wood-decaying mushroom with dimorphic fruiting bodies.</title>
        <authorList>
            <person name="Wu B."/>
            <person name="Xu Z."/>
            <person name="Knudson A."/>
            <person name="Carlson A."/>
            <person name="Chen N."/>
            <person name="Kovaka S."/>
            <person name="LaButti K."/>
            <person name="Lipzen A."/>
            <person name="Pennachio C."/>
            <person name="Riley R."/>
            <person name="Schakwitz W."/>
            <person name="Umezawa K."/>
            <person name="Ohm R.A."/>
            <person name="Grigoriev I.V."/>
            <person name="Nagy L.G."/>
            <person name="Gibbons J."/>
            <person name="Hibbett D."/>
        </authorList>
    </citation>
    <scope>NUCLEOTIDE SEQUENCE [LARGE SCALE GENOMIC DNA]</scope>
    <source>
        <strain evidence="2">ALCF2SS1-6</strain>
    </source>
</reference>
<dbReference type="STRING" id="1328759.A0A5C2S4D2"/>
<dbReference type="EMBL" id="ML122275">
    <property type="protein sequence ID" value="RPD58421.1"/>
    <property type="molecule type" value="Genomic_DNA"/>
</dbReference>